<gene>
    <name evidence="2" type="ORF">HNQ99_002837</name>
</gene>
<dbReference type="AlphaFoldDB" id="A0A840HYL2"/>
<dbReference type="EMBL" id="JACHOV010000011">
    <property type="protein sequence ID" value="MBB4642506.1"/>
    <property type="molecule type" value="Genomic_DNA"/>
</dbReference>
<protein>
    <recommendedName>
        <fullName evidence="1">Transcriptional regulator TetR C-terminal Proteobacteria type domain-containing protein</fullName>
    </recommendedName>
</protein>
<name>A0A840HYL2_9SPHN</name>
<comment type="caution">
    <text evidence="2">The sequence shown here is derived from an EMBL/GenBank/DDBJ whole genome shotgun (WGS) entry which is preliminary data.</text>
</comment>
<dbReference type="InterPro" id="IPR036271">
    <property type="entry name" value="Tet_transcr_reg_TetR-rel_C_sf"/>
</dbReference>
<evidence type="ECO:0000313" key="3">
    <source>
        <dbReference type="Proteomes" id="UP000575068"/>
    </source>
</evidence>
<proteinExistence type="predicted"/>
<keyword evidence="3" id="KW-1185">Reference proteome</keyword>
<dbReference type="Pfam" id="PF14246">
    <property type="entry name" value="TetR_C_7"/>
    <property type="match status" value="1"/>
</dbReference>
<evidence type="ECO:0000313" key="2">
    <source>
        <dbReference type="EMBL" id="MBB4642506.1"/>
    </source>
</evidence>
<organism evidence="2 3">
    <name type="scientific">Rhizorhapis suberifaciens</name>
    <name type="common">corky root of lettuce</name>
    <dbReference type="NCBI Taxonomy" id="13656"/>
    <lineage>
        <taxon>Bacteria</taxon>
        <taxon>Pseudomonadati</taxon>
        <taxon>Pseudomonadota</taxon>
        <taxon>Alphaproteobacteria</taxon>
        <taxon>Sphingomonadales</taxon>
        <taxon>Sphingomonadaceae</taxon>
        <taxon>Rhizorhapis</taxon>
    </lineage>
</organism>
<sequence length="132" mass="14977">MAEAREQAFNSPSPRVGLIQFAKTYFHFATSPRTLGLLRMVIAQTIDDPGFGRRFSANVVSRHREWLVQAFSNWNDAGLAKIDHPKAAADLFFATVLCDAPLHFLLALPFEDETVEPLEWRLAPFLTWFEIA</sequence>
<dbReference type="InterPro" id="IPR039536">
    <property type="entry name" value="TetR_C_Proteobacteria"/>
</dbReference>
<reference evidence="2 3" key="1">
    <citation type="submission" date="2020-08" db="EMBL/GenBank/DDBJ databases">
        <title>Genomic Encyclopedia of Type Strains, Phase IV (KMG-IV): sequencing the most valuable type-strain genomes for metagenomic binning, comparative biology and taxonomic classification.</title>
        <authorList>
            <person name="Goeker M."/>
        </authorList>
    </citation>
    <scope>NUCLEOTIDE SEQUENCE [LARGE SCALE GENOMIC DNA]</scope>
    <source>
        <strain evidence="2 3">DSM 7465</strain>
    </source>
</reference>
<dbReference type="SUPFAM" id="SSF48498">
    <property type="entry name" value="Tetracyclin repressor-like, C-terminal domain"/>
    <property type="match status" value="1"/>
</dbReference>
<dbReference type="Gene3D" id="1.10.357.10">
    <property type="entry name" value="Tetracycline Repressor, domain 2"/>
    <property type="match status" value="1"/>
</dbReference>
<dbReference type="RefSeq" id="WP_246414974.1">
    <property type="nucleotide sequence ID" value="NZ_JACHOV010000011.1"/>
</dbReference>
<dbReference type="Proteomes" id="UP000575068">
    <property type="component" value="Unassembled WGS sequence"/>
</dbReference>
<evidence type="ECO:0000259" key="1">
    <source>
        <dbReference type="Pfam" id="PF14246"/>
    </source>
</evidence>
<feature type="domain" description="Transcriptional regulator TetR C-terminal Proteobacteria type" evidence="1">
    <location>
        <begin position="18"/>
        <end position="107"/>
    </location>
</feature>
<accession>A0A840HYL2</accession>